<sequence>MFLTRMQRRQTMDTEVAKLNSSIQQFGLEHFKPKNKDRLTTLPAELHNRIYDLVMPRGYVWSSVLDNRGFKPRFYPGRTTPNICRISRLLRHECLAMRGAFNAFEIKSEQEYEDLSKQLSALVETGFRSVQHLVWEFSWTVPYEKISQREAVGFPELWKASKAKGKAMLDMVEHLLDRKLTEGGERWEWKSNHPDGNLTPVADSEDLAVPARVVFGQQRHRQARFGLPFYQEAERRAERTS</sequence>
<protein>
    <submittedName>
        <fullName evidence="1">Uncharacterized protein</fullName>
    </submittedName>
</protein>
<proteinExistence type="predicted"/>
<dbReference type="Proteomes" id="UP001281147">
    <property type="component" value="Unassembled WGS sequence"/>
</dbReference>
<keyword evidence="2" id="KW-1185">Reference proteome</keyword>
<gene>
    <name evidence="1" type="ORF">LTR37_001485</name>
</gene>
<comment type="caution">
    <text evidence="1">The sequence shown here is derived from an EMBL/GenBank/DDBJ whole genome shotgun (WGS) entry which is preliminary data.</text>
</comment>
<dbReference type="EMBL" id="JAUTXU010000007">
    <property type="protein sequence ID" value="KAK3724001.1"/>
    <property type="molecule type" value="Genomic_DNA"/>
</dbReference>
<evidence type="ECO:0000313" key="2">
    <source>
        <dbReference type="Proteomes" id="UP001281147"/>
    </source>
</evidence>
<reference evidence="1" key="1">
    <citation type="submission" date="2023-07" db="EMBL/GenBank/DDBJ databases">
        <title>Black Yeasts Isolated from many extreme environments.</title>
        <authorList>
            <person name="Coleine C."/>
            <person name="Stajich J.E."/>
            <person name="Selbmann L."/>
        </authorList>
    </citation>
    <scope>NUCLEOTIDE SEQUENCE</scope>
    <source>
        <strain evidence="1">CCFEE 5714</strain>
    </source>
</reference>
<organism evidence="1 2">
    <name type="scientific">Vermiconidia calcicola</name>
    <dbReference type="NCBI Taxonomy" id="1690605"/>
    <lineage>
        <taxon>Eukaryota</taxon>
        <taxon>Fungi</taxon>
        <taxon>Dikarya</taxon>
        <taxon>Ascomycota</taxon>
        <taxon>Pezizomycotina</taxon>
        <taxon>Dothideomycetes</taxon>
        <taxon>Dothideomycetidae</taxon>
        <taxon>Mycosphaerellales</taxon>
        <taxon>Extremaceae</taxon>
        <taxon>Vermiconidia</taxon>
    </lineage>
</organism>
<evidence type="ECO:0000313" key="1">
    <source>
        <dbReference type="EMBL" id="KAK3724001.1"/>
    </source>
</evidence>
<accession>A0ACC3NWQ8</accession>
<name>A0ACC3NWQ8_9PEZI</name>